<name>A0A914EK46_9BILA</name>
<sequence>MVPGNEKEPDALVHVNESTQKDPKLKKKRYPLGEEDIYLCCDICSMEFNNVKQFRKHISSHSNRIPKRMLQNKNDQVHAGSSSDKINNEKIRDEKNKDLNEVISNENEKVRRIQGGIFRRGIRIVSASKKK</sequence>
<feature type="compositionally biased region" description="Basic and acidic residues" evidence="2">
    <location>
        <begin position="86"/>
        <end position="98"/>
    </location>
</feature>
<feature type="region of interest" description="Disordered" evidence="2">
    <location>
        <begin position="1"/>
        <end position="26"/>
    </location>
</feature>
<evidence type="ECO:0000313" key="4">
    <source>
        <dbReference type="Proteomes" id="UP000887540"/>
    </source>
</evidence>
<dbReference type="PROSITE" id="PS00028">
    <property type="entry name" value="ZINC_FINGER_C2H2_1"/>
    <property type="match status" value="1"/>
</dbReference>
<dbReference type="GO" id="GO:0008270">
    <property type="term" value="F:zinc ion binding"/>
    <property type="evidence" value="ECO:0007669"/>
    <property type="project" value="UniProtKB-KW"/>
</dbReference>
<keyword evidence="1" id="KW-0862">Zinc</keyword>
<evidence type="ECO:0000256" key="2">
    <source>
        <dbReference type="SAM" id="MobiDB-lite"/>
    </source>
</evidence>
<evidence type="ECO:0000259" key="3">
    <source>
        <dbReference type="PROSITE" id="PS50157"/>
    </source>
</evidence>
<dbReference type="WBParaSite" id="ACRNAN_scaffold831.g32056.t1">
    <property type="protein sequence ID" value="ACRNAN_scaffold831.g32056.t1"/>
    <property type="gene ID" value="ACRNAN_scaffold831.g32056"/>
</dbReference>
<dbReference type="Gene3D" id="3.30.160.60">
    <property type="entry name" value="Classic Zinc Finger"/>
    <property type="match status" value="1"/>
</dbReference>
<feature type="domain" description="C2H2-type" evidence="3">
    <location>
        <begin position="38"/>
        <end position="66"/>
    </location>
</feature>
<dbReference type="AlphaFoldDB" id="A0A914EK46"/>
<protein>
    <submittedName>
        <fullName evidence="5">C2H2-type domain-containing protein</fullName>
    </submittedName>
</protein>
<keyword evidence="4" id="KW-1185">Reference proteome</keyword>
<reference evidence="5" key="1">
    <citation type="submission" date="2022-11" db="UniProtKB">
        <authorList>
            <consortium name="WormBaseParasite"/>
        </authorList>
    </citation>
    <scope>IDENTIFICATION</scope>
</reference>
<feature type="compositionally biased region" description="Basic and acidic residues" evidence="2">
    <location>
        <begin position="1"/>
        <end position="11"/>
    </location>
</feature>
<feature type="region of interest" description="Disordered" evidence="2">
    <location>
        <begin position="61"/>
        <end position="98"/>
    </location>
</feature>
<dbReference type="Proteomes" id="UP000887540">
    <property type="component" value="Unplaced"/>
</dbReference>
<accession>A0A914EK46</accession>
<keyword evidence="1" id="KW-0479">Metal-binding</keyword>
<dbReference type="InterPro" id="IPR013087">
    <property type="entry name" value="Znf_C2H2_type"/>
</dbReference>
<evidence type="ECO:0000313" key="5">
    <source>
        <dbReference type="WBParaSite" id="ACRNAN_scaffold831.g32056.t1"/>
    </source>
</evidence>
<keyword evidence="1" id="KW-0863">Zinc-finger</keyword>
<feature type="compositionally biased region" description="Polar residues" evidence="2">
    <location>
        <begin position="71"/>
        <end position="85"/>
    </location>
</feature>
<organism evidence="4 5">
    <name type="scientific">Acrobeloides nanus</name>
    <dbReference type="NCBI Taxonomy" id="290746"/>
    <lineage>
        <taxon>Eukaryota</taxon>
        <taxon>Metazoa</taxon>
        <taxon>Ecdysozoa</taxon>
        <taxon>Nematoda</taxon>
        <taxon>Chromadorea</taxon>
        <taxon>Rhabditida</taxon>
        <taxon>Tylenchina</taxon>
        <taxon>Cephalobomorpha</taxon>
        <taxon>Cephaloboidea</taxon>
        <taxon>Cephalobidae</taxon>
        <taxon>Acrobeloides</taxon>
    </lineage>
</organism>
<evidence type="ECO:0000256" key="1">
    <source>
        <dbReference type="PROSITE-ProRule" id="PRU00042"/>
    </source>
</evidence>
<dbReference type="PROSITE" id="PS50157">
    <property type="entry name" value="ZINC_FINGER_C2H2_2"/>
    <property type="match status" value="1"/>
</dbReference>
<proteinExistence type="predicted"/>